<dbReference type="GO" id="GO:0000976">
    <property type="term" value="F:transcription cis-regulatory region binding"/>
    <property type="evidence" value="ECO:0007669"/>
    <property type="project" value="TreeGrafter"/>
</dbReference>
<dbReference type="STRING" id="197461.A3843_13900"/>
<dbReference type="Pfam" id="PF00126">
    <property type="entry name" value="HTH_1"/>
    <property type="match status" value="1"/>
</dbReference>
<dbReference type="PANTHER" id="PTHR30126:SF25">
    <property type="entry name" value="HTH-TYPE TRANSCRIPTIONAL REGULATOR METR"/>
    <property type="match status" value="1"/>
</dbReference>
<evidence type="ECO:0000313" key="13">
    <source>
        <dbReference type="EMBL" id="OKL43316.1"/>
    </source>
</evidence>
<evidence type="ECO:0000256" key="2">
    <source>
        <dbReference type="ARBA" id="ARBA00009437"/>
    </source>
</evidence>
<dbReference type="PANTHER" id="PTHR30126">
    <property type="entry name" value="HTH-TYPE TRANSCRIPTIONAL REGULATOR"/>
    <property type="match status" value="1"/>
</dbReference>
<evidence type="ECO:0000256" key="6">
    <source>
        <dbReference type="ARBA" id="ARBA00022605"/>
    </source>
</evidence>
<keyword evidence="11" id="KW-0486">Methionine biosynthesis</keyword>
<dbReference type="InterPro" id="IPR005119">
    <property type="entry name" value="LysR_subst-bd"/>
</dbReference>
<evidence type="ECO:0000256" key="10">
    <source>
        <dbReference type="ARBA" id="ARBA00023163"/>
    </source>
</evidence>
<keyword evidence="8" id="KW-0238">DNA-binding</keyword>
<gene>
    <name evidence="13" type="ORF">A3843_13900</name>
</gene>
<dbReference type="AlphaFoldDB" id="A0A1U7JEY3"/>
<dbReference type="GO" id="GO:0009086">
    <property type="term" value="P:methionine biosynthetic process"/>
    <property type="evidence" value="ECO:0007669"/>
    <property type="project" value="UniProtKB-KW"/>
</dbReference>
<feature type="domain" description="HTH lysR-type" evidence="12">
    <location>
        <begin position="2"/>
        <end position="59"/>
    </location>
</feature>
<dbReference type="InterPro" id="IPR037406">
    <property type="entry name" value="MetR_PBP2"/>
</dbReference>
<comment type="similarity">
    <text evidence="2">Belongs to the LysR transcriptional regulatory family.</text>
</comment>
<dbReference type="InterPro" id="IPR036390">
    <property type="entry name" value="WH_DNA-bd_sf"/>
</dbReference>
<dbReference type="CDD" id="cd08441">
    <property type="entry name" value="PBP2_MetR"/>
    <property type="match status" value="1"/>
</dbReference>
<evidence type="ECO:0000313" key="14">
    <source>
        <dbReference type="Proteomes" id="UP000185783"/>
    </source>
</evidence>
<keyword evidence="9" id="KW-0010">Activator</keyword>
<comment type="caution">
    <text evidence="13">The sequence shown here is derived from an EMBL/GenBank/DDBJ whole genome shotgun (WGS) entry which is preliminary data.</text>
</comment>
<dbReference type="Proteomes" id="UP000185783">
    <property type="component" value="Unassembled WGS sequence"/>
</dbReference>
<reference evidence="13 14" key="1">
    <citation type="submission" date="2016-03" db="EMBL/GenBank/DDBJ databases">
        <title>Genome sequence of Nesiotobacter sp. nov., a moderately halophilic alphaproteobacterium isolated from the Yellow Sea, China.</title>
        <authorList>
            <person name="Zhang G."/>
            <person name="Zhang R."/>
        </authorList>
    </citation>
    <scope>NUCLEOTIDE SEQUENCE [LARGE SCALE GENOMIC DNA]</scope>
    <source>
        <strain evidence="13 14">WB1-6</strain>
    </source>
</reference>
<keyword evidence="14" id="KW-1185">Reference proteome</keyword>
<keyword evidence="6" id="KW-0028">Amino-acid biosynthesis</keyword>
<dbReference type="Gene3D" id="1.10.10.10">
    <property type="entry name" value="Winged helix-like DNA-binding domain superfamily/Winged helix DNA-binding domain"/>
    <property type="match status" value="1"/>
</dbReference>
<dbReference type="Gene3D" id="3.40.190.10">
    <property type="entry name" value="Periplasmic binding protein-like II"/>
    <property type="match status" value="2"/>
</dbReference>
<evidence type="ECO:0000259" key="12">
    <source>
        <dbReference type="PROSITE" id="PS50931"/>
    </source>
</evidence>
<protein>
    <recommendedName>
        <fullName evidence="3">HTH-type transcriptional regulator MetR</fullName>
    </recommendedName>
</protein>
<evidence type="ECO:0000256" key="9">
    <source>
        <dbReference type="ARBA" id="ARBA00023159"/>
    </source>
</evidence>
<dbReference type="PROSITE" id="PS50931">
    <property type="entry name" value="HTH_LYSR"/>
    <property type="match status" value="1"/>
</dbReference>
<keyword evidence="7" id="KW-0805">Transcription regulation</keyword>
<dbReference type="SUPFAM" id="SSF46785">
    <property type="entry name" value="Winged helix' DNA-binding domain"/>
    <property type="match status" value="1"/>
</dbReference>
<comment type="subcellular location">
    <subcellularLocation>
        <location evidence="1">Cytoplasm</location>
    </subcellularLocation>
</comment>
<evidence type="ECO:0000256" key="7">
    <source>
        <dbReference type="ARBA" id="ARBA00023015"/>
    </source>
</evidence>
<evidence type="ECO:0000256" key="8">
    <source>
        <dbReference type="ARBA" id="ARBA00023125"/>
    </source>
</evidence>
<dbReference type="EMBL" id="LVVZ01000020">
    <property type="protein sequence ID" value="OKL43316.1"/>
    <property type="molecule type" value="Genomic_DNA"/>
</dbReference>
<dbReference type="Pfam" id="PF03466">
    <property type="entry name" value="LysR_substrate"/>
    <property type="match status" value="1"/>
</dbReference>
<dbReference type="RefSeq" id="WP_051269210.1">
    <property type="nucleotide sequence ID" value="NZ_LVVZ01000020.1"/>
</dbReference>
<evidence type="ECO:0000256" key="3">
    <source>
        <dbReference type="ARBA" id="ARBA00019365"/>
    </source>
</evidence>
<proteinExistence type="inferred from homology"/>
<dbReference type="GO" id="GO:0003700">
    <property type="term" value="F:DNA-binding transcription factor activity"/>
    <property type="evidence" value="ECO:0007669"/>
    <property type="project" value="InterPro"/>
</dbReference>
<dbReference type="InterPro" id="IPR000847">
    <property type="entry name" value="LysR_HTH_N"/>
</dbReference>
<keyword evidence="10" id="KW-0804">Transcription</keyword>
<dbReference type="GO" id="GO:0005737">
    <property type="term" value="C:cytoplasm"/>
    <property type="evidence" value="ECO:0007669"/>
    <property type="project" value="UniProtKB-SubCell"/>
</dbReference>
<evidence type="ECO:0000256" key="1">
    <source>
        <dbReference type="ARBA" id="ARBA00004496"/>
    </source>
</evidence>
<sequence>MIDTQILLILREVYRGGGVTPAAENLCLTQSAVSHAVRRFESRHGVRLWEKEGRGIRLTQAGSYLLTLAERILPQLDHAERVIEDFSGGRRGALRVGMECHPCQQWLMQVVDPFLRQWPDVDLDVTTAFSFGGLAALLGHEIDMLITPDPVARPKLTYEAVFDYELVLVVPPGHELEQKTILAPQDLTGETLITYPVERERLDIFTQFLGPAGCLPRRHRTTETSEMMLRLVRAGRGVSAIPNWLLHEMADAKGLHSLKIGEPGIEKSIYIGVREEDRPTDFIEGFLAIAAAQPFTVPANTDPAGQVF</sequence>
<evidence type="ECO:0000256" key="11">
    <source>
        <dbReference type="ARBA" id="ARBA00023167"/>
    </source>
</evidence>
<dbReference type="SUPFAM" id="SSF53850">
    <property type="entry name" value="Periplasmic binding protein-like II"/>
    <property type="match status" value="1"/>
</dbReference>
<keyword evidence="4" id="KW-0963">Cytoplasm</keyword>
<dbReference type="InterPro" id="IPR036388">
    <property type="entry name" value="WH-like_DNA-bd_sf"/>
</dbReference>
<accession>A0A1U7JEY3</accession>
<keyword evidence="5" id="KW-0678">Repressor</keyword>
<evidence type="ECO:0000256" key="4">
    <source>
        <dbReference type="ARBA" id="ARBA00022490"/>
    </source>
</evidence>
<name>A0A1U7JEY3_9HYPH</name>
<organism evidence="13 14">
    <name type="scientific">Pseudovibrio exalbescens</name>
    <dbReference type="NCBI Taxonomy" id="197461"/>
    <lineage>
        <taxon>Bacteria</taxon>
        <taxon>Pseudomonadati</taxon>
        <taxon>Pseudomonadota</taxon>
        <taxon>Alphaproteobacteria</taxon>
        <taxon>Hyphomicrobiales</taxon>
        <taxon>Stappiaceae</taxon>
        <taxon>Pseudovibrio</taxon>
    </lineage>
</organism>
<evidence type="ECO:0000256" key="5">
    <source>
        <dbReference type="ARBA" id="ARBA00022491"/>
    </source>
</evidence>